<evidence type="ECO:0000256" key="1">
    <source>
        <dbReference type="ARBA" id="ARBA00010364"/>
    </source>
</evidence>
<comment type="caution">
    <text evidence="2">The sequence shown here is derived from an EMBL/GenBank/DDBJ whole genome shotgun (WGS) entry which is preliminary data.</text>
</comment>
<comment type="similarity">
    <text evidence="1">Belongs to the UPF0235 family.</text>
</comment>
<dbReference type="EMBL" id="BARU01046831">
    <property type="protein sequence ID" value="GAH93925.1"/>
    <property type="molecule type" value="Genomic_DNA"/>
</dbReference>
<dbReference type="InterPro" id="IPR036591">
    <property type="entry name" value="YggU-like_sf"/>
</dbReference>
<gene>
    <name evidence="2" type="ORF">S03H2_70456</name>
</gene>
<dbReference type="InterPro" id="IPR003746">
    <property type="entry name" value="DUF167"/>
</dbReference>
<name>X1KJZ2_9ZZZZ</name>
<dbReference type="Pfam" id="PF02594">
    <property type="entry name" value="DUF167"/>
    <property type="match status" value="1"/>
</dbReference>
<dbReference type="SMART" id="SM01152">
    <property type="entry name" value="DUF167"/>
    <property type="match status" value="1"/>
</dbReference>
<dbReference type="NCBIfam" id="TIGR00251">
    <property type="entry name" value="DUF167 family protein"/>
    <property type="match status" value="1"/>
</dbReference>
<sequence>MGFLEKISEDNFFLHTKIKPNSKNQRILDNNDYLIIFLRSKPVKNKANNELINLLKKTLNISPNQIKIISGL</sequence>
<feature type="non-terminal residue" evidence="2">
    <location>
        <position position="72"/>
    </location>
</feature>
<dbReference type="SUPFAM" id="SSF69786">
    <property type="entry name" value="YggU-like"/>
    <property type="match status" value="1"/>
</dbReference>
<reference evidence="2" key="1">
    <citation type="journal article" date="2014" name="Front. Microbiol.">
        <title>High frequency of phylogenetically diverse reductive dehalogenase-homologous genes in deep subseafloor sedimentary metagenomes.</title>
        <authorList>
            <person name="Kawai M."/>
            <person name="Futagami T."/>
            <person name="Toyoda A."/>
            <person name="Takaki Y."/>
            <person name="Nishi S."/>
            <person name="Hori S."/>
            <person name="Arai W."/>
            <person name="Tsubouchi T."/>
            <person name="Morono Y."/>
            <person name="Uchiyama I."/>
            <person name="Ito T."/>
            <person name="Fujiyama A."/>
            <person name="Inagaki F."/>
            <person name="Takami H."/>
        </authorList>
    </citation>
    <scope>NUCLEOTIDE SEQUENCE</scope>
    <source>
        <strain evidence="2">Expedition CK06-06</strain>
    </source>
</reference>
<dbReference type="AlphaFoldDB" id="X1KJZ2"/>
<dbReference type="Gene3D" id="3.30.1200.10">
    <property type="entry name" value="YggU-like"/>
    <property type="match status" value="1"/>
</dbReference>
<evidence type="ECO:0000313" key="2">
    <source>
        <dbReference type="EMBL" id="GAH93925.1"/>
    </source>
</evidence>
<proteinExistence type="inferred from homology"/>
<protein>
    <submittedName>
        <fullName evidence="2">Uncharacterized protein</fullName>
    </submittedName>
</protein>
<accession>X1KJZ2</accession>
<organism evidence="2">
    <name type="scientific">marine sediment metagenome</name>
    <dbReference type="NCBI Taxonomy" id="412755"/>
    <lineage>
        <taxon>unclassified sequences</taxon>
        <taxon>metagenomes</taxon>
        <taxon>ecological metagenomes</taxon>
    </lineage>
</organism>